<dbReference type="PANTHER" id="PTHR33992:SF1">
    <property type="entry name" value="RIBONUCLEASE P PROTEIN COMPONENT"/>
    <property type="match status" value="1"/>
</dbReference>
<evidence type="ECO:0000256" key="2">
    <source>
        <dbReference type="NCBIfam" id="TIGR00188"/>
    </source>
</evidence>
<keyword evidence="1" id="KW-0540">Nuclease</keyword>
<sequence>MAGKGAAGLRRRSEFLLVAEKGRRAAMPGVIVQALAVPEREGVRLGLTCSRKIGNAVARNRARRRLRAAARAALASARGGWDLVLVGRQATVDRPFPALCEDLAQALRRLGVT</sequence>
<dbReference type="GO" id="GO:0030677">
    <property type="term" value="C:ribonuclease P complex"/>
    <property type="evidence" value="ECO:0007669"/>
    <property type="project" value="TreeGrafter"/>
</dbReference>
<dbReference type="HAMAP" id="MF_00227">
    <property type="entry name" value="RNase_P"/>
    <property type="match status" value="1"/>
</dbReference>
<dbReference type="GO" id="GO:0000049">
    <property type="term" value="F:tRNA binding"/>
    <property type="evidence" value="ECO:0007669"/>
    <property type="project" value="UniProtKB-UniRule"/>
</dbReference>
<dbReference type="NCBIfam" id="TIGR00188">
    <property type="entry name" value="rnpA"/>
    <property type="match status" value="1"/>
</dbReference>
<dbReference type="KEGG" id="elio:KO353_14115"/>
<evidence type="ECO:0000313" key="4">
    <source>
        <dbReference type="Proteomes" id="UP000694001"/>
    </source>
</evidence>
<protein>
    <recommendedName>
        <fullName evidence="1 2">Ribonuclease P protein component</fullName>
        <shortName evidence="1">RNase P protein</shortName>
        <shortName evidence="1">RNaseP protein</shortName>
        <ecNumber evidence="1 2">3.1.26.5</ecNumber>
    </recommendedName>
    <alternativeName>
        <fullName evidence="1">Protein C5</fullName>
    </alternativeName>
</protein>
<keyword evidence="1 3" id="KW-0378">Hydrolase</keyword>
<evidence type="ECO:0000256" key="1">
    <source>
        <dbReference type="HAMAP-Rule" id="MF_00227"/>
    </source>
</evidence>
<dbReference type="EMBL" id="CP076448">
    <property type="protein sequence ID" value="QXM24363.1"/>
    <property type="molecule type" value="Genomic_DNA"/>
</dbReference>
<comment type="similarity">
    <text evidence="1">Belongs to the RnpA family.</text>
</comment>
<dbReference type="InterPro" id="IPR020539">
    <property type="entry name" value="RNase_P_CS"/>
</dbReference>
<comment type="subunit">
    <text evidence="1">Consists of a catalytic RNA component (M1 or rnpB) and a protein subunit.</text>
</comment>
<dbReference type="GO" id="GO:0001682">
    <property type="term" value="P:tRNA 5'-leader removal"/>
    <property type="evidence" value="ECO:0007669"/>
    <property type="project" value="UniProtKB-UniRule"/>
</dbReference>
<keyword evidence="1" id="KW-0255">Endonuclease</keyword>
<dbReference type="AlphaFoldDB" id="A0A975U2V9"/>
<proteinExistence type="inferred from homology"/>
<dbReference type="GO" id="GO:0042781">
    <property type="term" value="F:3'-tRNA processing endoribonuclease activity"/>
    <property type="evidence" value="ECO:0007669"/>
    <property type="project" value="TreeGrafter"/>
</dbReference>
<organism evidence="3 4">
    <name type="scientific">Elioraea tepida</name>
    <dbReference type="NCBI Taxonomy" id="2843330"/>
    <lineage>
        <taxon>Bacteria</taxon>
        <taxon>Pseudomonadati</taxon>
        <taxon>Pseudomonadota</taxon>
        <taxon>Alphaproteobacteria</taxon>
        <taxon>Acetobacterales</taxon>
        <taxon>Elioraeaceae</taxon>
        <taxon>Elioraea</taxon>
    </lineage>
</organism>
<dbReference type="GO" id="GO:0004526">
    <property type="term" value="F:ribonuclease P activity"/>
    <property type="evidence" value="ECO:0007669"/>
    <property type="project" value="UniProtKB-UniRule"/>
</dbReference>
<reference evidence="3" key="1">
    <citation type="submission" date="2021-06" db="EMBL/GenBank/DDBJ databases">
        <title>Elioraea tepida, sp. nov., a moderately thermophilic aerobic anoxygenic phototrophic bacterium isolated from an alkaline siliceous hot spring mat community in Yellowstone National Park, WY, USA.</title>
        <authorList>
            <person name="Saini M.K."/>
            <person name="Yoshida S."/>
            <person name="Sebastian A."/>
            <person name="Hirose S."/>
            <person name="Hara E."/>
            <person name="Tamaki H."/>
            <person name="Soulier N.T."/>
            <person name="Albert I."/>
            <person name="Hanada S."/>
            <person name="Bryant D.A."/>
            <person name="Tank M."/>
        </authorList>
    </citation>
    <scope>NUCLEOTIDE SEQUENCE</scope>
    <source>
        <strain evidence="3">MS-P2</strain>
    </source>
</reference>
<comment type="function">
    <text evidence="1">RNaseP catalyzes the removal of the 5'-leader sequence from pre-tRNA to produce the mature 5'-terminus. It can also cleave other RNA substrates such as 4.5S RNA. The protein component plays an auxiliary but essential role in vivo by binding to the 5'-leader sequence and broadening the substrate specificity of the ribozyme.</text>
</comment>
<dbReference type="PROSITE" id="PS00648">
    <property type="entry name" value="RIBONUCLEASE_P"/>
    <property type="match status" value="1"/>
</dbReference>
<comment type="catalytic activity">
    <reaction evidence="1">
        <text>Endonucleolytic cleavage of RNA, removing 5'-extranucleotides from tRNA precursor.</text>
        <dbReference type="EC" id="3.1.26.5"/>
    </reaction>
</comment>
<dbReference type="EC" id="3.1.26.5" evidence="1 2"/>
<keyword evidence="4" id="KW-1185">Reference proteome</keyword>
<dbReference type="Proteomes" id="UP000694001">
    <property type="component" value="Chromosome"/>
</dbReference>
<accession>A0A975U2V9</accession>
<gene>
    <name evidence="1 3" type="primary">rnpA</name>
    <name evidence="3" type="ORF">KO353_14115</name>
</gene>
<keyword evidence="1" id="KW-0819">tRNA processing</keyword>
<name>A0A975U2V9_9PROT</name>
<dbReference type="InterPro" id="IPR000100">
    <property type="entry name" value="RNase_P"/>
</dbReference>
<dbReference type="Pfam" id="PF00825">
    <property type="entry name" value="Ribonuclease_P"/>
    <property type="match status" value="1"/>
</dbReference>
<dbReference type="PANTHER" id="PTHR33992">
    <property type="entry name" value="RIBONUCLEASE P PROTEIN COMPONENT"/>
    <property type="match status" value="1"/>
</dbReference>
<keyword evidence="1" id="KW-0694">RNA-binding</keyword>
<dbReference type="RefSeq" id="WP_218285420.1">
    <property type="nucleotide sequence ID" value="NZ_CP076448.1"/>
</dbReference>
<evidence type="ECO:0000313" key="3">
    <source>
        <dbReference type="EMBL" id="QXM24363.1"/>
    </source>
</evidence>